<name>A0A2V1EBN9_9PLEO</name>
<accession>A0A2V1EBN9</accession>
<reference evidence="1 2" key="1">
    <citation type="journal article" date="2018" name="Sci. Rep.">
        <title>Comparative genomics provides insights into the lifestyle and reveals functional heterogeneity of dark septate endophytic fungi.</title>
        <authorList>
            <person name="Knapp D.G."/>
            <person name="Nemeth J.B."/>
            <person name="Barry K."/>
            <person name="Hainaut M."/>
            <person name="Henrissat B."/>
            <person name="Johnson J."/>
            <person name="Kuo A."/>
            <person name="Lim J.H.P."/>
            <person name="Lipzen A."/>
            <person name="Nolan M."/>
            <person name="Ohm R.A."/>
            <person name="Tamas L."/>
            <person name="Grigoriev I.V."/>
            <person name="Spatafora J.W."/>
            <person name="Nagy L.G."/>
            <person name="Kovacs G.M."/>
        </authorList>
    </citation>
    <scope>NUCLEOTIDE SEQUENCE [LARGE SCALE GENOMIC DNA]</scope>
    <source>
        <strain evidence="1 2">DSE2036</strain>
    </source>
</reference>
<gene>
    <name evidence="1" type="ORF">DM02DRAFT_237080</name>
</gene>
<sequence length="175" mass="19286">MLCCLYIYCNFTVHTVHARVQHPPKLHVQSPLHVSPAVVSFTPMLPSWLPSGSRPFVRNASQHRGCAYTSSSTSPYLHMSLERVRHNLHVRLASLLPLPSPPSFSASTPPDNMLFQGLACDTSHRPSADGTLANTAVVPEGVERAMNFSSTLHTRWATESGEECARVKVERNIMA</sequence>
<evidence type="ECO:0000313" key="2">
    <source>
        <dbReference type="Proteomes" id="UP000244855"/>
    </source>
</evidence>
<evidence type="ECO:0000313" key="1">
    <source>
        <dbReference type="EMBL" id="PVI07951.1"/>
    </source>
</evidence>
<organism evidence="1 2">
    <name type="scientific">Periconia macrospinosa</name>
    <dbReference type="NCBI Taxonomy" id="97972"/>
    <lineage>
        <taxon>Eukaryota</taxon>
        <taxon>Fungi</taxon>
        <taxon>Dikarya</taxon>
        <taxon>Ascomycota</taxon>
        <taxon>Pezizomycotina</taxon>
        <taxon>Dothideomycetes</taxon>
        <taxon>Pleosporomycetidae</taxon>
        <taxon>Pleosporales</taxon>
        <taxon>Massarineae</taxon>
        <taxon>Periconiaceae</taxon>
        <taxon>Periconia</taxon>
    </lineage>
</organism>
<protein>
    <submittedName>
        <fullName evidence="1">Uncharacterized protein</fullName>
    </submittedName>
</protein>
<dbReference type="EMBL" id="KZ805302">
    <property type="protein sequence ID" value="PVI07951.1"/>
    <property type="molecule type" value="Genomic_DNA"/>
</dbReference>
<dbReference type="Proteomes" id="UP000244855">
    <property type="component" value="Unassembled WGS sequence"/>
</dbReference>
<dbReference type="AlphaFoldDB" id="A0A2V1EBN9"/>
<keyword evidence="2" id="KW-1185">Reference proteome</keyword>
<proteinExistence type="predicted"/>